<dbReference type="Proteomes" id="UP000298030">
    <property type="component" value="Unassembled WGS sequence"/>
</dbReference>
<reference evidence="1 2" key="1">
    <citation type="journal article" date="2019" name="Nat. Ecol. Evol.">
        <title>Megaphylogeny resolves global patterns of mushroom evolution.</title>
        <authorList>
            <person name="Varga T."/>
            <person name="Krizsan K."/>
            <person name="Foldi C."/>
            <person name="Dima B."/>
            <person name="Sanchez-Garcia M."/>
            <person name="Sanchez-Ramirez S."/>
            <person name="Szollosi G.J."/>
            <person name="Szarkandi J.G."/>
            <person name="Papp V."/>
            <person name="Albert L."/>
            <person name="Andreopoulos W."/>
            <person name="Angelini C."/>
            <person name="Antonin V."/>
            <person name="Barry K.W."/>
            <person name="Bougher N.L."/>
            <person name="Buchanan P."/>
            <person name="Buyck B."/>
            <person name="Bense V."/>
            <person name="Catcheside P."/>
            <person name="Chovatia M."/>
            <person name="Cooper J."/>
            <person name="Damon W."/>
            <person name="Desjardin D."/>
            <person name="Finy P."/>
            <person name="Geml J."/>
            <person name="Haridas S."/>
            <person name="Hughes K."/>
            <person name="Justo A."/>
            <person name="Karasinski D."/>
            <person name="Kautmanova I."/>
            <person name="Kiss B."/>
            <person name="Kocsube S."/>
            <person name="Kotiranta H."/>
            <person name="LaButti K.M."/>
            <person name="Lechner B.E."/>
            <person name="Liimatainen K."/>
            <person name="Lipzen A."/>
            <person name="Lukacs Z."/>
            <person name="Mihaltcheva S."/>
            <person name="Morgado L.N."/>
            <person name="Niskanen T."/>
            <person name="Noordeloos M.E."/>
            <person name="Ohm R.A."/>
            <person name="Ortiz-Santana B."/>
            <person name="Ovrebo C."/>
            <person name="Racz N."/>
            <person name="Riley R."/>
            <person name="Savchenko A."/>
            <person name="Shiryaev A."/>
            <person name="Soop K."/>
            <person name="Spirin V."/>
            <person name="Szebenyi C."/>
            <person name="Tomsovsky M."/>
            <person name="Tulloss R.E."/>
            <person name="Uehling J."/>
            <person name="Grigoriev I.V."/>
            <person name="Vagvolgyi C."/>
            <person name="Papp T."/>
            <person name="Martin F.M."/>
            <person name="Miettinen O."/>
            <person name="Hibbett D.S."/>
            <person name="Nagy L.G."/>
        </authorList>
    </citation>
    <scope>NUCLEOTIDE SEQUENCE [LARGE SCALE GENOMIC DNA]</scope>
    <source>
        <strain evidence="1 2">FP101781</strain>
    </source>
</reference>
<sequence>MGFSTDAPIYPPIFITSPNLMTKLPCHPSSQGTLGKAKVTQVPRIVVWFNRAGTSPRELRLYSRRCTSKDCHLLDTDVHRLLTEGPKLDHLSLGCRGPHCFRRLLKALDAYDASLNLESAARPWNRLRSLEIEFDNTYWNPLYLTAHKQETLFLQLPSSITAFTLRLPAAAAPFQDPLISSMIGLNIPPELLERLSHFEIGCDWYGAHILAMLEHCRNVETLAICTYGEPMVYGEDDEPLLQRIEAGIYLPKLHTFQHRGGPDLHLLDHIIVPSIRELDVQVVDIDDFLKPEVGELFSSLYGFITREGSDAPRTLRNLHLRDIILPVNELSEILRILDSLTTLTLDNVNVNVASLFTVMQRLSTSTSSRGRPNGPCLPHLEVLQLLDLPIPSPDFSPLFKFFTLRGPHPCRVTVSFLRPSGVPNAKDVRNDWIVLPDSDDEGDRGPSTLEEYGISVSVVPQSEG</sequence>
<keyword evidence="2" id="KW-1185">Reference proteome</keyword>
<evidence type="ECO:0000313" key="2">
    <source>
        <dbReference type="Proteomes" id="UP000298030"/>
    </source>
</evidence>
<comment type="caution">
    <text evidence="1">The sequence shown here is derived from an EMBL/GenBank/DDBJ whole genome shotgun (WGS) entry which is preliminary data.</text>
</comment>
<organism evidence="1 2">
    <name type="scientific">Coprinellus micaceus</name>
    <name type="common">Glistening ink-cap mushroom</name>
    <name type="synonym">Coprinus micaceus</name>
    <dbReference type="NCBI Taxonomy" id="71717"/>
    <lineage>
        <taxon>Eukaryota</taxon>
        <taxon>Fungi</taxon>
        <taxon>Dikarya</taxon>
        <taxon>Basidiomycota</taxon>
        <taxon>Agaricomycotina</taxon>
        <taxon>Agaricomycetes</taxon>
        <taxon>Agaricomycetidae</taxon>
        <taxon>Agaricales</taxon>
        <taxon>Agaricineae</taxon>
        <taxon>Psathyrellaceae</taxon>
        <taxon>Coprinellus</taxon>
    </lineage>
</organism>
<name>A0A4Y7TTZ8_COPMI</name>
<evidence type="ECO:0008006" key="3">
    <source>
        <dbReference type="Google" id="ProtNLM"/>
    </source>
</evidence>
<evidence type="ECO:0000313" key="1">
    <source>
        <dbReference type="EMBL" id="TEB37451.1"/>
    </source>
</evidence>
<proteinExistence type="predicted"/>
<gene>
    <name evidence="1" type="ORF">FA13DRAFT_1770942</name>
</gene>
<dbReference type="AlphaFoldDB" id="A0A4Y7TTZ8"/>
<protein>
    <recommendedName>
        <fullName evidence="3">F-box domain-containing protein</fullName>
    </recommendedName>
</protein>
<accession>A0A4Y7TTZ8</accession>
<dbReference type="EMBL" id="QPFP01000004">
    <property type="protein sequence ID" value="TEB37451.1"/>
    <property type="molecule type" value="Genomic_DNA"/>
</dbReference>